<reference evidence="1" key="2">
    <citation type="journal article" date="2021" name="Microbiome">
        <title>Successional dynamics and alternative stable states in a saline activated sludge microbial community over 9 years.</title>
        <authorList>
            <person name="Wang Y."/>
            <person name="Ye J."/>
            <person name="Ju F."/>
            <person name="Liu L."/>
            <person name="Boyd J.A."/>
            <person name="Deng Y."/>
            <person name="Parks D.H."/>
            <person name="Jiang X."/>
            <person name="Yin X."/>
            <person name="Woodcroft B.J."/>
            <person name="Tyson G.W."/>
            <person name="Hugenholtz P."/>
            <person name="Polz M.F."/>
            <person name="Zhang T."/>
        </authorList>
    </citation>
    <scope>NUCLEOTIDE SEQUENCE</scope>
    <source>
        <strain evidence="1">HKST-UBA16</strain>
    </source>
</reference>
<protein>
    <submittedName>
        <fullName evidence="1">Uncharacterized protein</fullName>
    </submittedName>
</protein>
<evidence type="ECO:0000313" key="2">
    <source>
        <dbReference type="Proteomes" id="UP000748332"/>
    </source>
</evidence>
<dbReference type="EMBL" id="JAGQLM010000070">
    <property type="protein sequence ID" value="MCA9375042.1"/>
    <property type="molecule type" value="Genomic_DNA"/>
</dbReference>
<dbReference type="Proteomes" id="UP000748332">
    <property type="component" value="Unassembled WGS sequence"/>
</dbReference>
<gene>
    <name evidence="1" type="ORF">KC622_01785</name>
</gene>
<organism evidence="1 2">
    <name type="scientific">Candidatus Dojkabacteria bacterium</name>
    <dbReference type="NCBI Taxonomy" id="2099670"/>
    <lineage>
        <taxon>Bacteria</taxon>
        <taxon>Candidatus Dojkabacteria</taxon>
    </lineage>
</organism>
<name>A0A955HZL8_9BACT</name>
<reference evidence="1" key="1">
    <citation type="submission" date="2020-04" db="EMBL/GenBank/DDBJ databases">
        <authorList>
            <person name="Zhang T."/>
        </authorList>
    </citation>
    <scope>NUCLEOTIDE SEQUENCE</scope>
    <source>
        <strain evidence="1">HKST-UBA16</strain>
    </source>
</reference>
<evidence type="ECO:0000313" key="1">
    <source>
        <dbReference type="EMBL" id="MCA9375042.1"/>
    </source>
</evidence>
<dbReference type="Gene3D" id="3.40.50.11350">
    <property type="match status" value="1"/>
</dbReference>
<proteinExistence type="predicted"/>
<accession>A0A955HZL8</accession>
<dbReference type="AlphaFoldDB" id="A0A955HZL8"/>
<comment type="caution">
    <text evidence="1">The sequence shown here is derived from an EMBL/GenBank/DDBJ whole genome shotgun (WGS) entry which is preliminary data.</text>
</comment>
<sequence length="302" mass="35096">MKKSLSIIFLILYGASLYSAGVSYGFSRGRFGDNLKAFSRALWVSYKTGVPVVYRPFSYSRELKLDQLHGPSTFKKYKRKKQIKLWNEEHIELVDKERDCLYVIPWKSKIMPDWNDKGFVELLKDNILPRQPQKFWDLPEDRLCVAAHIRVGSGGDKILANNDKSLTTRTHHADKKYPGKFPPLEYFIEQIRRLSQILDNQPLYVHLFTDSKEPEKLIAILEDAVYSPTITYGYNKSNQRDVSGVLEDFFNMARFDYLIRGGSSFSYMAEKISDCKISIYPAHVYWNNGPKVGKVITTYFDR</sequence>